<keyword evidence="5 6" id="KW-0472">Membrane</keyword>
<feature type="transmembrane region" description="Helical" evidence="6">
    <location>
        <begin position="86"/>
        <end position="111"/>
    </location>
</feature>
<evidence type="ECO:0000256" key="1">
    <source>
        <dbReference type="ARBA" id="ARBA00004651"/>
    </source>
</evidence>
<gene>
    <name evidence="7" type="ORF">WMO13_00600</name>
</gene>
<proteinExistence type="predicted"/>
<evidence type="ECO:0000256" key="3">
    <source>
        <dbReference type="ARBA" id="ARBA00022692"/>
    </source>
</evidence>
<name>A0ABZ3BZW1_9GAMM</name>
<dbReference type="PANTHER" id="PTHR30250:SF28">
    <property type="entry name" value="POLYSACCHARIDE BIOSYNTHESIS PROTEIN"/>
    <property type="match status" value="1"/>
</dbReference>
<keyword evidence="2" id="KW-1003">Cell membrane</keyword>
<feature type="transmembrane region" description="Helical" evidence="6">
    <location>
        <begin position="21"/>
        <end position="43"/>
    </location>
</feature>
<dbReference type="Proteomes" id="UP001449178">
    <property type="component" value="Chromosome"/>
</dbReference>
<keyword evidence="3 6" id="KW-0812">Transmembrane</keyword>
<evidence type="ECO:0000256" key="2">
    <source>
        <dbReference type="ARBA" id="ARBA00022475"/>
    </source>
</evidence>
<dbReference type="InterPro" id="IPR050833">
    <property type="entry name" value="Poly_Biosynth_Transport"/>
</dbReference>
<feature type="transmembrane region" description="Helical" evidence="6">
    <location>
        <begin position="243"/>
        <end position="262"/>
    </location>
</feature>
<keyword evidence="4 6" id="KW-1133">Transmembrane helix</keyword>
<evidence type="ECO:0000313" key="7">
    <source>
        <dbReference type="EMBL" id="WZW87912.1"/>
    </source>
</evidence>
<feature type="transmembrane region" description="Helical" evidence="6">
    <location>
        <begin position="454"/>
        <end position="473"/>
    </location>
</feature>
<accession>A0ABZ3BZW1</accession>
<feature type="transmembrane region" description="Helical" evidence="6">
    <location>
        <begin position="126"/>
        <end position="145"/>
    </location>
</feature>
<keyword evidence="8" id="KW-1185">Reference proteome</keyword>
<evidence type="ECO:0000313" key="8">
    <source>
        <dbReference type="Proteomes" id="UP001449178"/>
    </source>
</evidence>
<evidence type="ECO:0000256" key="4">
    <source>
        <dbReference type="ARBA" id="ARBA00022989"/>
    </source>
</evidence>
<feature type="transmembrane region" description="Helical" evidence="6">
    <location>
        <begin position="345"/>
        <end position="363"/>
    </location>
</feature>
<dbReference type="PANTHER" id="PTHR30250">
    <property type="entry name" value="PST FAMILY PREDICTED COLANIC ACID TRANSPORTER"/>
    <property type="match status" value="1"/>
</dbReference>
<feature type="transmembrane region" description="Helical" evidence="6">
    <location>
        <begin position="430"/>
        <end position="448"/>
    </location>
</feature>
<reference evidence="7 8" key="1">
    <citation type="submission" date="2024-03" db="EMBL/GenBank/DDBJ databases">
        <title>Complete Genome Sequence and Annotation of Ignatzschineria larvae DSM 13226.</title>
        <authorList>
            <person name="Cantrell E."/>
            <person name="Burcham Z.M."/>
        </authorList>
    </citation>
    <scope>NUCLEOTIDE SEQUENCE [LARGE SCALE GENOMIC DNA]</scope>
    <source>
        <strain evidence="7 8">DSM 13226</strain>
    </source>
</reference>
<organism evidence="7 8">
    <name type="scientific">Ignatzschineria larvae DSM 13226</name>
    <dbReference type="NCBI Taxonomy" id="1111732"/>
    <lineage>
        <taxon>Bacteria</taxon>
        <taxon>Pseudomonadati</taxon>
        <taxon>Pseudomonadota</taxon>
        <taxon>Gammaproteobacteria</taxon>
        <taxon>Cardiobacteriales</taxon>
        <taxon>Ignatzschineriaceae</taxon>
        <taxon>Ignatzschineria</taxon>
    </lineage>
</organism>
<dbReference type="RefSeq" id="WP_026879211.1">
    <property type="nucleotide sequence ID" value="NZ_AZOD01000028.1"/>
</dbReference>
<dbReference type="Pfam" id="PF13440">
    <property type="entry name" value="Polysacc_synt_3"/>
    <property type="match status" value="1"/>
</dbReference>
<comment type="subcellular location">
    <subcellularLocation>
        <location evidence="1">Cell membrane</location>
        <topology evidence="1">Multi-pass membrane protein</topology>
    </subcellularLocation>
</comment>
<sequence length="482" mass="54557">MLNIIKKKILQFLPKNHITRGISILVGGTFSAQLLMIIAMPILTRLYTPEDFGLLAIYASLLGILVVIAGLSYDSAIPIPESDKEAAHLTILSLFSVAAWTAITFLLVILFRKNIAIYFGNLNLEIYLWLLPFGVFLGASYYVYHFWAIRSRNFTNIATTQVQQKLVTLIIQLIGFKFGTFSLIFGQTLGQGSGIIKLAKPTFTDPNFKDWKFTDLKKIAIKYKKYPIFVTTEGLANTASGQLPPLLLAIFFSPVIAGFYALSHRVLVLPITLISNAVKNVFLSNAATSYREGTLDQSFSKVIDILSAIMIPMMGIIFIGGPQLFSFVFGDQWIIAGEYSRWMTFWLGMVFIASPLNNLFLVLNKQQEGLYFQLIMLALRTLSLLIGYFFESNLLAIILFSFSSGLCWVFVILRLSFLININFAVLQLNLLKRFLHSILLLLPFTIGSLVNNNIFFWVSLIISLVIIFIYYFYNFRREFYAC</sequence>
<feature type="transmembrane region" description="Helical" evidence="6">
    <location>
        <begin position="55"/>
        <end position="74"/>
    </location>
</feature>
<dbReference type="EMBL" id="CP150637">
    <property type="protein sequence ID" value="WZW87912.1"/>
    <property type="molecule type" value="Genomic_DNA"/>
</dbReference>
<protein>
    <submittedName>
        <fullName evidence="7">Oligosaccharide flippase family protein</fullName>
    </submittedName>
</protein>
<evidence type="ECO:0000256" key="5">
    <source>
        <dbReference type="ARBA" id="ARBA00023136"/>
    </source>
</evidence>
<feature type="transmembrane region" description="Helical" evidence="6">
    <location>
        <begin position="305"/>
        <end position="325"/>
    </location>
</feature>
<feature type="transmembrane region" description="Helical" evidence="6">
    <location>
        <begin position="370"/>
        <end position="390"/>
    </location>
</feature>
<feature type="transmembrane region" description="Helical" evidence="6">
    <location>
        <begin position="166"/>
        <end position="185"/>
    </location>
</feature>
<feature type="transmembrane region" description="Helical" evidence="6">
    <location>
        <begin position="396"/>
        <end position="418"/>
    </location>
</feature>
<evidence type="ECO:0000256" key="6">
    <source>
        <dbReference type="SAM" id="Phobius"/>
    </source>
</evidence>